<evidence type="ECO:0000313" key="2">
    <source>
        <dbReference type="Proteomes" id="UP000772434"/>
    </source>
</evidence>
<dbReference type="EMBL" id="JADNRY010000009">
    <property type="protein sequence ID" value="KAF9075373.1"/>
    <property type="molecule type" value="Genomic_DNA"/>
</dbReference>
<dbReference type="SUPFAM" id="SSF54909">
    <property type="entry name" value="Dimeric alpha+beta barrel"/>
    <property type="match status" value="1"/>
</dbReference>
<evidence type="ECO:0008006" key="3">
    <source>
        <dbReference type="Google" id="ProtNLM"/>
    </source>
</evidence>
<comment type="caution">
    <text evidence="1">The sequence shown here is derived from an EMBL/GenBank/DDBJ whole genome shotgun (WGS) entry which is preliminary data.</text>
</comment>
<dbReference type="Gene3D" id="3.30.70.100">
    <property type="match status" value="1"/>
</dbReference>
<sequence length="204" mass="21949">MSTGTKVIQFTTFPASEAFMENRAYFSTSLERIADANGLISSFWGLQVPEEGAKMGYLITVWDSSEHYRKFTTSDLFTSGMATLKEAAAGDLTRYQFIGVHGSPAPGLNASITEVVIVKPNAGISGTEIKEAAYSLSNIFNSHGHPAAFGESVNGDGVYLIVVGWPSISESRTVVKTEPFASKIGAFESLAKLSLSHTNLDRRP</sequence>
<dbReference type="OrthoDB" id="3830579at2759"/>
<evidence type="ECO:0000313" key="1">
    <source>
        <dbReference type="EMBL" id="KAF9075373.1"/>
    </source>
</evidence>
<organism evidence="1 2">
    <name type="scientific">Rhodocollybia butyracea</name>
    <dbReference type="NCBI Taxonomy" id="206335"/>
    <lineage>
        <taxon>Eukaryota</taxon>
        <taxon>Fungi</taxon>
        <taxon>Dikarya</taxon>
        <taxon>Basidiomycota</taxon>
        <taxon>Agaricomycotina</taxon>
        <taxon>Agaricomycetes</taxon>
        <taxon>Agaricomycetidae</taxon>
        <taxon>Agaricales</taxon>
        <taxon>Marasmiineae</taxon>
        <taxon>Omphalotaceae</taxon>
        <taxon>Rhodocollybia</taxon>
    </lineage>
</organism>
<gene>
    <name evidence="1" type="ORF">BDP27DRAFT_1398780</name>
</gene>
<protein>
    <recommendedName>
        <fullName evidence="3">ABM domain-containing protein</fullName>
    </recommendedName>
</protein>
<dbReference type="Proteomes" id="UP000772434">
    <property type="component" value="Unassembled WGS sequence"/>
</dbReference>
<keyword evidence="2" id="KW-1185">Reference proteome</keyword>
<name>A0A9P5Q681_9AGAR</name>
<dbReference type="InterPro" id="IPR011008">
    <property type="entry name" value="Dimeric_a/b-barrel"/>
</dbReference>
<reference evidence="1" key="1">
    <citation type="submission" date="2020-11" db="EMBL/GenBank/DDBJ databases">
        <authorList>
            <consortium name="DOE Joint Genome Institute"/>
            <person name="Ahrendt S."/>
            <person name="Riley R."/>
            <person name="Andreopoulos W."/>
            <person name="Labutti K."/>
            <person name="Pangilinan J."/>
            <person name="Ruiz-Duenas F.J."/>
            <person name="Barrasa J.M."/>
            <person name="Sanchez-Garcia M."/>
            <person name="Camarero S."/>
            <person name="Miyauchi S."/>
            <person name="Serrano A."/>
            <person name="Linde D."/>
            <person name="Babiker R."/>
            <person name="Drula E."/>
            <person name="Ayuso-Fernandez I."/>
            <person name="Pacheco R."/>
            <person name="Padilla G."/>
            <person name="Ferreira P."/>
            <person name="Barriuso J."/>
            <person name="Kellner H."/>
            <person name="Castanera R."/>
            <person name="Alfaro M."/>
            <person name="Ramirez L."/>
            <person name="Pisabarro A.G."/>
            <person name="Kuo A."/>
            <person name="Tritt A."/>
            <person name="Lipzen A."/>
            <person name="He G."/>
            <person name="Yan M."/>
            <person name="Ng V."/>
            <person name="Cullen D."/>
            <person name="Martin F."/>
            <person name="Rosso M.-N."/>
            <person name="Henrissat B."/>
            <person name="Hibbett D."/>
            <person name="Martinez A.T."/>
            <person name="Grigoriev I.V."/>
        </authorList>
    </citation>
    <scope>NUCLEOTIDE SEQUENCE</scope>
    <source>
        <strain evidence="1">AH 40177</strain>
    </source>
</reference>
<accession>A0A9P5Q681</accession>
<proteinExistence type="predicted"/>
<dbReference type="AlphaFoldDB" id="A0A9P5Q681"/>